<evidence type="ECO:0000256" key="1">
    <source>
        <dbReference type="SAM" id="MobiDB-lite"/>
    </source>
</evidence>
<reference evidence="3" key="2">
    <citation type="submission" date="2021-01" db="EMBL/GenBank/DDBJ databases">
        <authorList>
            <person name="Schikora-Tamarit M.A."/>
        </authorList>
    </citation>
    <scope>NUCLEOTIDE SEQUENCE</scope>
    <source>
        <strain evidence="3">CBS6341</strain>
    </source>
</reference>
<evidence type="ECO:0000313" key="3">
    <source>
        <dbReference type="EMBL" id="KAH3675019.1"/>
    </source>
</evidence>
<gene>
    <name evidence="3" type="ORF">WICMUC_002851</name>
</gene>
<protein>
    <recommendedName>
        <fullName evidence="5">Suppressor of lethality of KEX2 GAS1 double null mutant protein 1</fullName>
    </recommendedName>
</protein>
<accession>A0A9P8TDR2</accession>
<keyword evidence="2" id="KW-0472">Membrane</keyword>
<keyword evidence="4" id="KW-1185">Reference proteome</keyword>
<keyword evidence="2" id="KW-0812">Transmembrane</keyword>
<dbReference type="EMBL" id="JAEUBF010000782">
    <property type="protein sequence ID" value="KAH3675019.1"/>
    <property type="molecule type" value="Genomic_DNA"/>
</dbReference>
<dbReference type="Proteomes" id="UP000769528">
    <property type="component" value="Unassembled WGS sequence"/>
</dbReference>
<evidence type="ECO:0000313" key="4">
    <source>
        <dbReference type="Proteomes" id="UP000769528"/>
    </source>
</evidence>
<keyword evidence="2" id="KW-1133">Transmembrane helix</keyword>
<feature type="region of interest" description="Disordered" evidence="1">
    <location>
        <begin position="186"/>
        <end position="216"/>
    </location>
</feature>
<reference evidence="3" key="1">
    <citation type="journal article" date="2021" name="Open Biol.">
        <title>Shared evolutionary footprints suggest mitochondrial oxidative damage underlies multiple complex I losses in fungi.</title>
        <authorList>
            <person name="Schikora-Tamarit M.A."/>
            <person name="Marcet-Houben M."/>
            <person name="Nosek J."/>
            <person name="Gabaldon T."/>
        </authorList>
    </citation>
    <scope>NUCLEOTIDE SEQUENCE</scope>
    <source>
        <strain evidence="3">CBS6341</strain>
    </source>
</reference>
<sequence length="258" mass="29865">MGSHSTGIAIALAIGIPTILAICVGIYFYRKGRKRFLKEDLEFDKDQHISNINDDLSYDNLNELQLKDQKEDNIKLDDSTNSDTSETITIPKNSKQIKRYVPAYRQKYQSSIINSTTSINNNSRNSSYSNLNNSEQKNPIINSNSSINSHNSQITQQGELNFSDYNIPSDLNDISKSLKQSIPLYNGKRSKSFDSNKQELNPTQDDDHHNNIQPYDLQNNYNVNDEFEIKEEDQYENEFTNYEENKRDYINQLRPKKN</sequence>
<organism evidence="3 4">
    <name type="scientific">Wickerhamomyces mucosus</name>
    <dbReference type="NCBI Taxonomy" id="1378264"/>
    <lineage>
        <taxon>Eukaryota</taxon>
        <taxon>Fungi</taxon>
        <taxon>Dikarya</taxon>
        <taxon>Ascomycota</taxon>
        <taxon>Saccharomycotina</taxon>
        <taxon>Saccharomycetes</taxon>
        <taxon>Phaffomycetales</taxon>
        <taxon>Wickerhamomycetaceae</taxon>
        <taxon>Wickerhamomyces</taxon>
    </lineage>
</organism>
<evidence type="ECO:0008006" key="5">
    <source>
        <dbReference type="Google" id="ProtNLM"/>
    </source>
</evidence>
<dbReference type="AlphaFoldDB" id="A0A9P8TDR2"/>
<feature type="transmembrane region" description="Helical" evidence="2">
    <location>
        <begin position="6"/>
        <end position="29"/>
    </location>
</feature>
<name>A0A9P8TDR2_9ASCO</name>
<feature type="region of interest" description="Disordered" evidence="1">
    <location>
        <begin position="115"/>
        <end position="152"/>
    </location>
</feature>
<proteinExistence type="predicted"/>
<evidence type="ECO:0000256" key="2">
    <source>
        <dbReference type="SAM" id="Phobius"/>
    </source>
</evidence>
<dbReference type="OrthoDB" id="4097102at2759"/>
<comment type="caution">
    <text evidence="3">The sequence shown here is derived from an EMBL/GenBank/DDBJ whole genome shotgun (WGS) entry which is preliminary data.</text>
</comment>